<dbReference type="PANTHER" id="PTHR12800">
    <property type="entry name" value="CDC37-RELATED"/>
    <property type="match status" value="1"/>
</dbReference>
<dbReference type="PANTHER" id="PTHR12800:SF4">
    <property type="entry name" value="HSP90 CO-CHAPERONE CDC37"/>
    <property type="match status" value="1"/>
</dbReference>
<dbReference type="WBParaSite" id="MBELARI_LOCUS18666">
    <property type="protein sequence ID" value="MBELARI_LOCUS18666"/>
    <property type="gene ID" value="MBELARI_LOCUS18666"/>
</dbReference>
<reference evidence="11" key="1">
    <citation type="submission" date="2024-02" db="UniProtKB">
        <authorList>
            <consortium name="WormBaseParasite"/>
        </authorList>
    </citation>
    <scope>IDENTIFICATION</scope>
</reference>
<accession>A0AAF3EY83</accession>
<evidence type="ECO:0000256" key="4">
    <source>
        <dbReference type="ARBA" id="ARBA00023186"/>
    </source>
</evidence>
<dbReference type="InterPro" id="IPR013874">
    <property type="entry name" value="Cdc37_Hsp90-bd"/>
</dbReference>
<evidence type="ECO:0000259" key="9">
    <source>
        <dbReference type="SMART" id="SM01071"/>
    </source>
</evidence>
<dbReference type="SMART" id="SM01070">
    <property type="entry name" value="CDC37_M"/>
    <property type="match status" value="1"/>
</dbReference>
<dbReference type="InterPro" id="IPR004918">
    <property type="entry name" value="Cdc37"/>
</dbReference>
<dbReference type="GO" id="GO:0005737">
    <property type="term" value="C:cytoplasm"/>
    <property type="evidence" value="ECO:0007669"/>
    <property type="project" value="UniProtKB-SubCell"/>
</dbReference>
<dbReference type="Pfam" id="PF08564">
    <property type="entry name" value="CDC37_C"/>
    <property type="match status" value="1"/>
</dbReference>
<evidence type="ECO:0000259" key="8">
    <source>
        <dbReference type="SMART" id="SM01070"/>
    </source>
</evidence>
<feature type="domain" description="Cdc37 C-terminal" evidence="7">
    <location>
        <begin position="291"/>
        <end position="366"/>
    </location>
</feature>
<feature type="domain" description="Cdc37 Hsp90 binding" evidence="8">
    <location>
        <begin position="123"/>
        <end position="285"/>
    </location>
</feature>
<feature type="coiled-coil region" evidence="6">
    <location>
        <begin position="252"/>
        <end position="287"/>
    </location>
</feature>
<proteinExistence type="inferred from homology"/>
<evidence type="ECO:0000259" key="7">
    <source>
        <dbReference type="SMART" id="SM01069"/>
    </source>
</evidence>
<feature type="coiled-coil region" evidence="6">
    <location>
        <begin position="55"/>
        <end position="109"/>
    </location>
</feature>
<dbReference type="GO" id="GO:0051082">
    <property type="term" value="F:unfolded protein binding"/>
    <property type="evidence" value="ECO:0007669"/>
    <property type="project" value="TreeGrafter"/>
</dbReference>
<dbReference type="InterPro" id="IPR013855">
    <property type="entry name" value="Cdc37_N_dom"/>
</dbReference>
<evidence type="ECO:0000256" key="2">
    <source>
        <dbReference type="ARBA" id="ARBA00006222"/>
    </source>
</evidence>
<comment type="similarity">
    <text evidence="2">Belongs to the CDC37 family.</text>
</comment>
<evidence type="ECO:0000256" key="6">
    <source>
        <dbReference type="SAM" id="Coils"/>
    </source>
</evidence>
<keyword evidence="6" id="KW-0175">Coiled coil</keyword>
<evidence type="ECO:0000256" key="3">
    <source>
        <dbReference type="ARBA" id="ARBA00022490"/>
    </source>
</evidence>
<dbReference type="Pfam" id="PF08565">
    <property type="entry name" value="CDC37_M"/>
    <property type="match status" value="1"/>
</dbReference>
<dbReference type="GO" id="GO:0050821">
    <property type="term" value="P:protein stabilization"/>
    <property type="evidence" value="ECO:0007669"/>
    <property type="project" value="TreeGrafter"/>
</dbReference>
<sequence length="367" mass="42799">MPIDYSRWKKIEVSDDEDDTHPNIDTPSLFRWRHQARLERMAEKKMQKEEIEKGKSSANNRKDEIIKKLEGLDLEDKEKRQLEIELAELNKQEEEFMKKEKELEDQERLEPWNVDTIGHEAFSSSRINKVAEKKSDKPKITEEEDSKRMAKYFEDNEELLQKYGRLTGLKVSEQFILENPRLASDYAANWLTIECLNLAIDGKTDDMCNMARQCIILQYLLELSKSLNADATNTNVIKNFFKKFQAADPSYMKMYEDEVAQFQERLRRRAKDKRDQAIAEYESEEKAKRVANAPGGLDPQEAYDALPDEMKKCFDDQNIGSLQKCAESMDKEVFTYHLQRCIDSGLWVPNANAAAEEDEANLEAPRE</sequence>
<keyword evidence="3" id="KW-0963">Cytoplasm</keyword>
<dbReference type="SMART" id="SM01069">
    <property type="entry name" value="CDC37_C"/>
    <property type="match status" value="1"/>
</dbReference>
<keyword evidence="10" id="KW-1185">Reference proteome</keyword>
<dbReference type="GO" id="GO:0019901">
    <property type="term" value="F:protein kinase binding"/>
    <property type="evidence" value="ECO:0007669"/>
    <property type="project" value="InterPro"/>
</dbReference>
<dbReference type="FunFam" id="1.20.58.610:FF:000001">
    <property type="entry name" value="Hsp90 co-chaperone Cdc37-like 1"/>
    <property type="match status" value="1"/>
</dbReference>
<organism evidence="10 11">
    <name type="scientific">Mesorhabditis belari</name>
    <dbReference type="NCBI Taxonomy" id="2138241"/>
    <lineage>
        <taxon>Eukaryota</taxon>
        <taxon>Metazoa</taxon>
        <taxon>Ecdysozoa</taxon>
        <taxon>Nematoda</taxon>
        <taxon>Chromadorea</taxon>
        <taxon>Rhabditida</taxon>
        <taxon>Rhabditina</taxon>
        <taxon>Rhabditomorpha</taxon>
        <taxon>Rhabditoidea</taxon>
        <taxon>Rhabditidae</taxon>
        <taxon>Mesorhabditinae</taxon>
        <taxon>Mesorhabditis</taxon>
    </lineage>
</organism>
<dbReference type="SMART" id="SM01071">
    <property type="entry name" value="CDC37_N"/>
    <property type="match status" value="1"/>
</dbReference>
<protein>
    <recommendedName>
        <fullName evidence="5">Hsp90 chaperone protein kinase-targeting subunit</fullName>
    </recommendedName>
</protein>
<dbReference type="GO" id="GO:0031072">
    <property type="term" value="F:heat shock protein binding"/>
    <property type="evidence" value="ECO:0007669"/>
    <property type="project" value="TreeGrafter"/>
</dbReference>
<evidence type="ECO:0000256" key="5">
    <source>
        <dbReference type="ARBA" id="ARBA00031396"/>
    </source>
</evidence>
<evidence type="ECO:0000313" key="11">
    <source>
        <dbReference type="WBParaSite" id="MBELARI_LOCUS18666"/>
    </source>
</evidence>
<dbReference type="Pfam" id="PF03234">
    <property type="entry name" value="CDC37_N"/>
    <property type="match status" value="1"/>
</dbReference>
<dbReference type="Gene3D" id="6.10.140.250">
    <property type="match status" value="1"/>
</dbReference>
<keyword evidence="4" id="KW-0143">Chaperone</keyword>
<name>A0AAF3EY83_9BILA</name>
<dbReference type="Proteomes" id="UP000887575">
    <property type="component" value="Unassembled WGS sequence"/>
</dbReference>
<dbReference type="InterPro" id="IPR038189">
    <property type="entry name" value="Cdc37_Hsp90-bd_sf"/>
</dbReference>
<evidence type="ECO:0000313" key="10">
    <source>
        <dbReference type="Proteomes" id="UP000887575"/>
    </source>
</evidence>
<comment type="subcellular location">
    <subcellularLocation>
        <location evidence="1">Cytoplasm</location>
    </subcellularLocation>
</comment>
<feature type="domain" description="Cdc37 N-terminal" evidence="9">
    <location>
        <begin position="2"/>
        <end position="125"/>
    </location>
</feature>
<dbReference type="SUPFAM" id="SSF101391">
    <property type="entry name" value="Hsp90 co-chaperone CDC37"/>
    <property type="match status" value="1"/>
</dbReference>
<dbReference type="GO" id="GO:0051087">
    <property type="term" value="F:protein-folding chaperone binding"/>
    <property type="evidence" value="ECO:0007669"/>
    <property type="project" value="TreeGrafter"/>
</dbReference>
<dbReference type="AlphaFoldDB" id="A0AAF3EY83"/>
<dbReference type="Gene3D" id="1.20.58.610">
    <property type="entry name" value="Cdc37, Hsp90 binding domain"/>
    <property type="match status" value="1"/>
</dbReference>
<dbReference type="InterPro" id="IPR013873">
    <property type="entry name" value="Cdc37_C"/>
</dbReference>
<evidence type="ECO:0000256" key="1">
    <source>
        <dbReference type="ARBA" id="ARBA00004496"/>
    </source>
</evidence>
<dbReference type="GO" id="GO:0006457">
    <property type="term" value="P:protein folding"/>
    <property type="evidence" value="ECO:0007669"/>
    <property type="project" value="TreeGrafter"/>
</dbReference>